<sequence>MTHLEKERAFYAATEGRDKAYATYQTPLARLRWPFAYLQRHHPKHALVKQFIEKYLSGDAKRQIKGYLTRLDNLKVP</sequence>
<evidence type="ECO:0000313" key="2">
    <source>
        <dbReference type="Proteomes" id="UP000664417"/>
    </source>
</evidence>
<reference evidence="1" key="1">
    <citation type="submission" date="2021-03" db="EMBL/GenBank/DDBJ databases">
        <authorList>
            <person name="Wang G."/>
        </authorList>
    </citation>
    <scope>NUCLEOTIDE SEQUENCE</scope>
    <source>
        <strain evidence="1">KCTC 12899</strain>
    </source>
</reference>
<organism evidence="1 2">
    <name type="scientific">Acanthopleuribacter pedis</name>
    <dbReference type="NCBI Taxonomy" id="442870"/>
    <lineage>
        <taxon>Bacteria</taxon>
        <taxon>Pseudomonadati</taxon>
        <taxon>Acidobacteriota</taxon>
        <taxon>Holophagae</taxon>
        <taxon>Acanthopleuribacterales</taxon>
        <taxon>Acanthopleuribacteraceae</taxon>
        <taxon>Acanthopleuribacter</taxon>
    </lineage>
</organism>
<gene>
    <name evidence="1" type="ORF">J3U88_23290</name>
</gene>
<keyword evidence="2" id="KW-1185">Reference proteome</keyword>
<evidence type="ECO:0000313" key="1">
    <source>
        <dbReference type="EMBL" id="MBO1321426.1"/>
    </source>
</evidence>
<accession>A0A8J7U7H9</accession>
<dbReference type="RefSeq" id="WP_207861400.1">
    <property type="nucleotide sequence ID" value="NZ_JAFREP010000024.1"/>
</dbReference>
<proteinExistence type="predicted"/>
<comment type="caution">
    <text evidence="1">The sequence shown here is derived from an EMBL/GenBank/DDBJ whole genome shotgun (WGS) entry which is preliminary data.</text>
</comment>
<protein>
    <submittedName>
        <fullName evidence="1">Uncharacterized protein</fullName>
    </submittedName>
</protein>
<dbReference type="Proteomes" id="UP000664417">
    <property type="component" value="Unassembled WGS sequence"/>
</dbReference>
<name>A0A8J7U7H9_9BACT</name>
<dbReference type="AlphaFoldDB" id="A0A8J7U7H9"/>
<dbReference type="EMBL" id="JAFREP010000024">
    <property type="protein sequence ID" value="MBO1321426.1"/>
    <property type="molecule type" value="Genomic_DNA"/>
</dbReference>